<dbReference type="Proteomes" id="UP000034877">
    <property type="component" value="Unassembled WGS sequence"/>
</dbReference>
<dbReference type="AlphaFoldDB" id="A0A0G1UI04"/>
<comment type="caution">
    <text evidence="1">The sequence shown here is derived from an EMBL/GenBank/DDBJ whole genome shotgun (WGS) entry which is preliminary data.</text>
</comment>
<evidence type="ECO:0000313" key="1">
    <source>
        <dbReference type="EMBL" id="KKU93751.1"/>
    </source>
</evidence>
<proteinExistence type="predicted"/>
<dbReference type="EMBL" id="LCPE01000017">
    <property type="protein sequence ID" value="KKU93751.1"/>
    <property type="molecule type" value="Genomic_DNA"/>
</dbReference>
<protein>
    <submittedName>
        <fullName evidence="1">Uncharacterized protein</fullName>
    </submittedName>
</protein>
<reference evidence="1 2" key="1">
    <citation type="journal article" date="2015" name="Nature">
        <title>rRNA introns, odd ribosomes, and small enigmatic genomes across a large radiation of phyla.</title>
        <authorList>
            <person name="Brown C.T."/>
            <person name="Hug L.A."/>
            <person name="Thomas B.C."/>
            <person name="Sharon I."/>
            <person name="Castelle C.J."/>
            <person name="Singh A."/>
            <person name="Wilkins M.J."/>
            <person name="Williams K.H."/>
            <person name="Banfield J.F."/>
        </authorList>
    </citation>
    <scope>NUCLEOTIDE SEQUENCE [LARGE SCALE GENOMIC DNA]</scope>
</reference>
<gene>
    <name evidence="1" type="ORF">UY22_C0017G0008</name>
</gene>
<sequence>MKSRELGPKVGVRAALSERISEMRKAMRGSRTGRGDGVGVFSRIRPVESRISRIRRRSALVPEAAKVP</sequence>
<name>A0A0G1UI04_9BACT</name>
<accession>A0A0G1UI04</accession>
<organism evidence="1 2">
    <name type="scientific">Candidatus Amesbacteria bacterium GW2011_GWC1_48_10</name>
    <dbReference type="NCBI Taxonomy" id="1618365"/>
    <lineage>
        <taxon>Bacteria</taxon>
        <taxon>Candidatus Amesiibacteriota</taxon>
    </lineage>
</organism>
<evidence type="ECO:0000313" key="2">
    <source>
        <dbReference type="Proteomes" id="UP000034877"/>
    </source>
</evidence>